<feature type="transmembrane region" description="Helical" evidence="2">
    <location>
        <begin position="193"/>
        <end position="217"/>
    </location>
</feature>
<feature type="region of interest" description="Disordered" evidence="1">
    <location>
        <begin position="1"/>
        <end position="177"/>
    </location>
</feature>
<feature type="compositionally biased region" description="Acidic residues" evidence="1">
    <location>
        <begin position="1"/>
        <end position="10"/>
    </location>
</feature>
<evidence type="ECO:0000313" key="4">
    <source>
        <dbReference type="Proteomes" id="UP001172708"/>
    </source>
</evidence>
<proteinExistence type="predicted"/>
<dbReference type="RefSeq" id="WP_301142017.1">
    <property type="nucleotide sequence ID" value="NZ_JAUHQA010000001.1"/>
</dbReference>
<name>A0ABT8GGL9_9MICO</name>
<dbReference type="EMBL" id="JAUHQA010000001">
    <property type="protein sequence ID" value="MDN4480582.1"/>
    <property type="molecule type" value="Genomic_DNA"/>
</dbReference>
<dbReference type="Proteomes" id="UP001172708">
    <property type="component" value="Unassembled WGS sequence"/>
</dbReference>
<protein>
    <submittedName>
        <fullName evidence="3">Uncharacterized protein</fullName>
    </submittedName>
</protein>
<keyword evidence="2" id="KW-0812">Transmembrane</keyword>
<evidence type="ECO:0000256" key="1">
    <source>
        <dbReference type="SAM" id="MobiDB-lite"/>
    </source>
</evidence>
<sequence>MNEDRDDDADDATRLTSRRRPTSDDDDDPDGATRIVTRRGRGEDASAAHPDAAMEGARDLDDATRLSSRSAGHEPDATRLSSRSGAPVAEPQEDATQLARPRGGPGESGAPGGWRRGTRPGELPDGYESHEVSRGTFGERDGAYGPRAASSATEVPRLEDGPPPARADAREAPAVVAPAEAARRRVAERRRRLLTAMGVAAALAAVVTLAVLAIVFLSGAGEP</sequence>
<evidence type="ECO:0000256" key="2">
    <source>
        <dbReference type="SAM" id="Phobius"/>
    </source>
</evidence>
<feature type="compositionally biased region" description="Basic and acidic residues" evidence="1">
    <location>
        <begin position="127"/>
        <end position="142"/>
    </location>
</feature>
<keyword evidence="2" id="KW-0472">Membrane</keyword>
<organism evidence="3 4">
    <name type="scientific">Demequina muriae</name>
    <dbReference type="NCBI Taxonomy" id="3051664"/>
    <lineage>
        <taxon>Bacteria</taxon>
        <taxon>Bacillati</taxon>
        <taxon>Actinomycetota</taxon>
        <taxon>Actinomycetes</taxon>
        <taxon>Micrococcales</taxon>
        <taxon>Demequinaceae</taxon>
        <taxon>Demequina</taxon>
    </lineage>
</organism>
<gene>
    <name evidence="3" type="ORF">QQX02_06565</name>
</gene>
<keyword evidence="2" id="KW-1133">Transmembrane helix</keyword>
<comment type="caution">
    <text evidence="3">The sequence shown here is derived from an EMBL/GenBank/DDBJ whole genome shotgun (WGS) entry which is preliminary data.</text>
</comment>
<keyword evidence="4" id="KW-1185">Reference proteome</keyword>
<feature type="compositionally biased region" description="Gly residues" evidence="1">
    <location>
        <begin position="103"/>
        <end position="115"/>
    </location>
</feature>
<accession>A0ABT8GGL9</accession>
<evidence type="ECO:0000313" key="3">
    <source>
        <dbReference type="EMBL" id="MDN4480582.1"/>
    </source>
</evidence>
<reference evidence="3" key="1">
    <citation type="submission" date="2023-06" db="EMBL/GenBank/DDBJ databases">
        <title>Egi l300058.</title>
        <authorList>
            <person name="Gao L."/>
            <person name="Fang B.-Z."/>
            <person name="Li W.-J."/>
        </authorList>
    </citation>
    <scope>NUCLEOTIDE SEQUENCE</scope>
    <source>
        <strain evidence="3">EGI L300058</strain>
    </source>
</reference>